<sequence>MGDIITASDARLYIGPVVLPTTETSSEFAALTFTEVDMIEDLGEFGDEANIVTGTTLKDGRVRKAKGAADAGTLALRCFHDPLDAGQAALIAASKTKKNYAFKIVLPDAPDVTYSDTTIYFRALVASRRLNVGANDNLIRRAYSLAINSDLAEALAALLTP</sequence>
<organism evidence="1 2">
    <name type="scientific">Hansschlegelia plantiphila</name>
    <dbReference type="NCBI Taxonomy" id="374655"/>
    <lineage>
        <taxon>Bacteria</taxon>
        <taxon>Pseudomonadati</taxon>
        <taxon>Pseudomonadota</taxon>
        <taxon>Alphaproteobacteria</taxon>
        <taxon>Hyphomicrobiales</taxon>
        <taxon>Methylopilaceae</taxon>
        <taxon>Hansschlegelia</taxon>
    </lineage>
</organism>
<comment type="caution">
    <text evidence="1">The sequence shown here is derived from an EMBL/GenBank/DDBJ whole genome shotgun (WGS) entry which is preliminary data.</text>
</comment>
<accession>A0A9W6IXT4</accession>
<proteinExistence type="predicted"/>
<evidence type="ECO:0000313" key="2">
    <source>
        <dbReference type="Proteomes" id="UP001143372"/>
    </source>
</evidence>
<reference evidence="1" key="2">
    <citation type="submission" date="2023-01" db="EMBL/GenBank/DDBJ databases">
        <authorList>
            <person name="Sun Q."/>
            <person name="Evtushenko L."/>
        </authorList>
    </citation>
    <scope>NUCLEOTIDE SEQUENCE</scope>
    <source>
        <strain evidence="1">VKM B-2347</strain>
    </source>
</reference>
<name>A0A9W6IXT4_9HYPH</name>
<dbReference type="Pfam" id="PF08813">
    <property type="entry name" value="Phage_tail_3"/>
    <property type="match status" value="1"/>
</dbReference>
<gene>
    <name evidence="1" type="ORF">GCM10008179_06450</name>
</gene>
<reference evidence="1" key="1">
    <citation type="journal article" date="2014" name="Int. J. Syst. Evol. Microbiol.">
        <title>Complete genome sequence of Corynebacterium casei LMG S-19264T (=DSM 44701T), isolated from a smear-ripened cheese.</title>
        <authorList>
            <consortium name="US DOE Joint Genome Institute (JGI-PGF)"/>
            <person name="Walter F."/>
            <person name="Albersmeier A."/>
            <person name="Kalinowski J."/>
            <person name="Ruckert C."/>
        </authorList>
    </citation>
    <scope>NUCLEOTIDE SEQUENCE</scope>
    <source>
        <strain evidence="1">VKM B-2347</strain>
    </source>
</reference>
<evidence type="ECO:0000313" key="1">
    <source>
        <dbReference type="EMBL" id="GLK67007.1"/>
    </source>
</evidence>
<dbReference type="RefSeq" id="WP_271167275.1">
    <property type="nucleotide sequence ID" value="NZ_BSFI01000003.1"/>
</dbReference>
<dbReference type="Proteomes" id="UP001143372">
    <property type="component" value="Unassembled WGS sequence"/>
</dbReference>
<keyword evidence="2" id="KW-1185">Reference proteome</keyword>
<dbReference type="EMBL" id="BSFI01000003">
    <property type="protein sequence ID" value="GLK67007.1"/>
    <property type="molecule type" value="Genomic_DNA"/>
</dbReference>
<dbReference type="InterPro" id="IPR014918">
    <property type="entry name" value="Phage_tail_3"/>
</dbReference>
<dbReference type="AlphaFoldDB" id="A0A9W6IXT4"/>
<protein>
    <submittedName>
        <fullName evidence="1">Uncharacterized protein</fullName>
    </submittedName>
</protein>
<dbReference type="Gene3D" id="4.10.410.40">
    <property type="match status" value="1"/>
</dbReference>